<dbReference type="InterPro" id="IPR015422">
    <property type="entry name" value="PyrdxlP-dep_Trfase_small"/>
</dbReference>
<dbReference type="CDD" id="cd00609">
    <property type="entry name" value="AAT_like"/>
    <property type="match status" value="1"/>
</dbReference>
<dbReference type="PANTHER" id="PTHR42832">
    <property type="entry name" value="AMINO ACID AMINOTRANSFERASE"/>
    <property type="match status" value="1"/>
</dbReference>
<protein>
    <submittedName>
        <fullName evidence="5">Pyridoxal phosphate-dependent aminotransferase</fullName>
    </submittedName>
</protein>
<gene>
    <name evidence="5" type="ORF">P9989_02035</name>
</gene>
<reference evidence="5 6" key="1">
    <citation type="submission" date="2023-04" db="EMBL/GenBank/DDBJ databases">
        <title>Genome sequence of Halobacillus naozhouensis KACC 21980.</title>
        <authorList>
            <person name="Kim S."/>
            <person name="Heo J."/>
            <person name="Kwon S.-W."/>
        </authorList>
    </citation>
    <scope>NUCLEOTIDE SEQUENCE [LARGE SCALE GENOMIC DNA]</scope>
    <source>
        <strain evidence="5 6">KCTC 13234</strain>
    </source>
</reference>
<dbReference type="PANTHER" id="PTHR42832:SF3">
    <property type="entry name" value="L-GLUTAMINE--4-(METHYLSULFANYL)-2-OXOBUTANOATE AMINOTRANSFERASE"/>
    <property type="match status" value="1"/>
</dbReference>
<proteinExistence type="predicted"/>
<dbReference type="InterPro" id="IPR015424">
    <property type="entry name" value="PyrdxlP-dep_Trfase"/>
</dbReference>
<dbReference type="Pfam" id="PF00155">
    <property type="entry name" value="Aminotran_1_2"/>
    <property type="match status" value="1"/>
</dbReference>
<dbReference type="NCBIfam" id="NF005977">
    <property type="entry name" value="PRK08068.1"/>
    <property type="match status" value="1"/>
</dbReference>
<keyword evidence="2 5" id="KW-0032">Aminotransferase</keyword>
<dbReference type="RefSeq" id="WP_283077181.1">
    <property type="nucleotide sequence ID" value="NZ_CP121671.1"/>
</dbReference>
<dbReference type="Proteomes" id="UP001221597">
    <property type="component" value="Chromosome"/>
</dbReference>
<dbReference type="Gene3D" id="3.40.640.10">
    <property type="entry name" value="Type I PLP-dependent aspartate aminotransferase-like (Major domain)"/>
    <property type="match status" value="1"/>
</dbReference>
<keyword evidence="3" id="KW-0808">Transferase</keyword>
<dbReference type="SUPFAM" id="SSF53383">
    <property type="entry name" value="PLP-dependent transferases"/>
    <property type="match status" value="1"/>
</dbReference>
<evidence type="ECO:0000313" key="6">
    <source>
        <dbReference type="Proteomes" id="UP001221597"/>
    </source>
</evidence>
<dbReference type="GO" id="GO:0008483">
    <property type="term" value="F:transaminase activity"/>
    <property type="evidence" value="ECO:0007669"/>
    <property type="project" value="UniProtKB-KW"/>
</dbReference>
<evidence type="ECO:0000313" key="5">
    <source>
        <dbReference type="EMBL" id="WFT75212.1"/>
    </source>
</evidence>
<evidence type="ECO:0000256" key="1">
    <source>
        <dbReference type="ARBA" id="ARBA00001933"/>
    </source>
</evidence>
<dbReference type="InterPro" id="IPR004839">
    <property type="entry name" value="Aminotransferase_I/II_large"/>
</dbReference>
<sequence length="395" mass="44424">MKSFPQSETLKRLPNQFFADLMKTLNTYREQGYDVINLGQGNPDQPTPEHIVQSLQNASENPDYHKYPPFKGYDFLKEAVADFYKREYDVEVDPTSEVAIMLGSKAGLVELSQCFLDPGDVALVPDPGYPDYWSGVAIADAVMKSMPLLQENDFLPDYEQLDNDTLDKAKLMFLNYPNNPSGAVASEEFFKETIDLADKHDICVVHDFAYGAIGFDEHKKPLSFLQMPGAKDVGVEIYTMSKTYNMAGWRVAFAVGNPSVVEALELIQDHYHVSLFGALQEATATALLEPQDSVRELRQTYEERRDILAKGFEELGWDLMPCKGSFFVWLKVPEGYSSQSFADALLDQVGLFVAPGVGFGTYGEGYVRIGLNNSKKDLKESISRFKEFQKKESEH</sequence>
<keyword evidence="6" id="KW-1185">Reference proteome</keyword>
<evidence type="ECO:0000259" key="4">
    <source>
        <dbReference type="Pfam" id="PF00155"/>
    </source>
</evidence>
<dbReference type="InterPro" id="IPR015421">
    <property type="entry name" value="PyrdxlP-dep_Trfase_major"/>
</dbReference>
<evidence type="ECO:0000256" key="2">
    <source>
        <dbReference type="ARBA" id="ARBA00022576"/>
    </source>
</evidence>
<dbReference type="Gene3D" id="3.90.1150.10">
    <property type="entry name" value="Aspartate Aminotransferase, domain 1"/>
    <property type="match status" value="1"/>
</dbReference>
<dbReference type="EMBL" id="CP121671">
    <property type="protein sequence ID" value="WFT75212.1"/>
    <property type="molecule type" value="Genomic_DNA"/>
</dbReference>
<comment type="cofactor">
    <cofactor evidence="1">
        <name>pyridoxal 5'-phosphate</name>
        <dbReference type="ChEBI" id="CHEBI:597326"/>
    </cofactor>
</comment>
<accession>A0ABY8IY82</accession>
<name>A0ABY8IY82_9BACI</name>
<dbReference type="InterPro" id="IPR050881">
    <property type="entry name" value="LL-DAP_aminotransferase"/>
</dbReference>
<organism evidence="5 6">
    <name type="scientific">Halobacillus naozhouensis</name>
    <dbReference type="NCBI Taxonomy" id="554880"/>
    <lineage>
        <taxon>Bacteria</taxon>
        <taxon>Bacillati</taxon>
        <taxon>Bacillota</taxon>
        <taxon>Bacilli</taxon>
        <taxon>Bacillales</taxon>
        <taxon>Bacillaceae</taxon>
        <taxon>Halobacillus</taxon>
    </lineage>
</organism>
<feature type="domain" description="Aminotransferase class I/classII large" evidence="4">
    <location>
        <begin position="34"/>
        <end position="384"/>
    </location>
</feature>
<evidence type="ECO:0000256" key="3">
    <source>
        <dbReference type="ARBA" id="ARBA00022679"/>
    </source>
</evidence>